<comment type="caution">
    <text evidence="2">The sequence shown here is derived from an EMBL/GenBank/DDBJ whole genome shotgun (WGS) entry which is preliminary data.</text>
</comment>
<sequence>MSLVSEEMRRNLDGTILRIIRLVNQASWQVRGETVCACGQQAIFRCVTCTLAFVPNMCCACMVDAHAGHPFHELLEWDNDIELFTRTTLRDMGLRVGFGHDGATCSRPRPGRLEALTLNGVLQVSVNYCTCPGAPGRADQIKAHGWWPMLSNFCSALPQDVLDQYCDVGEFDTQEPR</sequence>
<organism evidence="2 3">
    <name type="scientific">Mycena pura</name>
    <dbReference type="NCBI Taxonomy" id="153505"/>
    <lineage>
        <taxon>Eukaryota</taxon>
        <taxon>Fungi</taxon>
        <taxon>Dikarya</taxon>
        <taxon>Basidiomycota</taxon>
        <taxon>Agaricomycotina</taxon>
        <taxon>Agaricomycetes</taxon>
        <taxon>Agaricomycetidae</taxon>
        <taxon>Agaricales</taxon>
        <taxon>Marasmiineae</taxon>
        <taxon>Mycenaceae</taxon>
        <taxon>Mycena</taxon>
    </lineage>
</organism>
<proteinExistence type="predicted"/>
<gene>
    <name evidence="2" type="ORF">GGX14DRAFT_556101</name>
</gene>
<dbReference type="EMBL" id="JARJCW010000004">
    <property type="protein sequence ID" value="KAJ7225299.1"/>
    <property type="molecule type" value="Genomic_DNA"/>
</dbReference>
<accession>A0AAD6YNX1</accession>
<evidence type="ECO:0000259" key="1">
    <source>
        <dbReference type="Pfam" id="PF18803"/>
    </source>
</evidence>
<keyword evidence="3" id="KW-1185">Reference proteome</keyword>
<dbReference type="InterPro" id="IPR041457">
    <property type="entry name" value="CxC2_KDZ-assoc"/>
</dbReference>
<evidence type="ECO:0000313" key="2">
    <source>
        <dbReference type="EMBL" id="KAJ7225299.1"/>
    </source>
</evidence>
<name>A0AAD6YNX1_9AGAR</name>
<protein>
    <recommendedName>
        <fullName evidence="1">CxC2-like cysteine cluster KDZ transposase-associated domain-containing protein</fullName>
    </recommendedName>
</protein>
<reference evidence="2" key="1">
    <citation type="submission" date="2023-03" db="EMBL/GenBank/DDBJ databases">
        <title>Massive genome expansion in bonnet fungi (Mycena s.s.) driven by repeated elements and novel gene families across ecological guilds.</title>
        <authorList>
            <consortium name="Lawrence Berkeley National Laboratory"/>
            <person name="Harder C.B."/>
            <person name="Miyauchi S."/>
            <person name="Viragh M."/>
            <person name="Kuo A."/>
            <person name="Thoen E."/>
            <person name="Andreopoulos B."/>
            <person name="Lu D."/>
            <person name="Skrede I."/>
            <person name="Drula E."/>
            <person name="Henrissat B."/>
            <person name="Morin E."/>
            <person name="Kohler A."/>
            <person name="Barry K."/>
            <person name="LaButti K."/>
            <person name="Morin E."/>
            <person name="Salamov A."/>
            <person name="Lipzen A."/>
            <person name="Mereny Z."/>
            <person name="Hegedus B."/>
            <person name="Baldrian P."/>
            <person name="Stursova M."/>
            <person name="Weitz H."/>
            <person name="Taylor A."/>
            <person name="Grigoriev I.V."/>
            <person name="Nagy L.G."/>
            <person name="Martin F."/>
            <person name="Kauserud H."/>
        </authorList>
    </citation>
    <scope>NUCLEOTIDE SEQUENCE</scope>
    <source>
        <strain evidence="2">9144</strain>
    </source>
</reference>
<dbReference type="Pfam" id="PF18803">
    <property type="entry name" value="CxC2"/>
    <property type="match status" value="1"/>
</dbReference>
<dbReference type="AlphaFoldDB" id="A0AAD6YNX1"/>
<dbReference type="Proteomes" id="UP001219525">
    <property type="component" value="Unassembled WGS sequence"/>
</dbReference>
<feature type="domain" description="CxC2-like cysteine cluster KDZ transposase-associated" evidence="1">
    <location>
        <begin position="89"/>
        <end position="163"/>
    </location>
</feature>
<evidence type="ECO:0000313" key="3">
    <source>
        <dbReference type="Proteomes" id="UP001219525"/>
    </source>
</evidence>